<accession>A0A1E5L1W9</accession>
<dbReference type="OrthoDB" id="1910713at2"/>
<dbReference type="AlphaFoldDB" id="A0A1E5L1W9"/>
<organism evidence="1 2">
    <name type="scientific">Desulfuribacillus stibiiarsenatis</name>
    <dbReference type="NCBI Taxonomy" id="1390249"/>
    <lineage>
        <taxon>Bacteria</taxon>
        <taxon>Bacillati</taxon>
        <taxon>Bacillota</taxon>
        <taxon>Desulfuribacillia</taxon>
        <taxon>Desulfuribacillales</taxon>
        <taxon>Desulfuribacillaceae</taxon>
        <taxon>Desulfuribacillus</taxon>
    </lineage>
</organism>
<evidence type="ECO:0000313" key="1">
    <source>
        <dbReference type="EMBL" id="OEH84148.1"/>
    </source>
</evidence>
<sequence length="75" mass="8248">MTVLLSLFLTGCGSSTTHLNQYGVINSPTIGSCSPDFNKDSIIKMKFEWNGVIEELEATLDESKIPFSLILSNHN</sequence>
<protein>
    <submittedName>
        <fullName evidence="1">Uncharacterized protein</fullName>
    </submittedName>
</protein>
<gene>
    <name evidence="1" type="ORF">BHU72_12130</name>
</gene>
<comment type="caution">
    <text evidence="1">The sequence shown here is derived from an EMBL/GenBank/DDBJ whole genome shotgun (WGS) entry which is preliminary data.</text>
</comment>
<keyword evidence="2" id="KW-1185">Reference proteome</keyword>
<proteinExistence type="predicted"/>
<dbReference type="Proteomes" id="UP000095255">
    <property type="component" value="Unassembled WGS sequence"/>
</dbReference>
<dbReference type="EMBL" id="MJAT01000040">
    <property type="protein sequence ID" value="OEH84148.1"/>
    <property type="molecule type" value="Genomic_DNA"/>
</dbReference>
<reference evidence="1 2" key="1">
    <citation type="submission" date="2016-09" db="EMBL/GenBank/DDBJ databases">
        <title>Desulfuribacillus arsenicus sp. nov., an obligately anaerobic, dissimilatory arsenic- and antimonate-reducing bacterium isolated from anoxic sediments.</title>
        <authorList>
            <person name="Abin C.A."/>
            <person name="Hollibaugh J.T."/>
        </authorList>
    </citation>
    <scope>NUCLEOTIDE SEQUENCE [LARGE SCALE GENOMIC DNA]</scope>
    <source>
        <strain evidence="1 2">MLFW-2</strain>
    </source>
</reference>
<dbReference type="RefSeq" id="WP_069703385.1">
    <property type="nucleotide sequence ID" value="NZ_MJAT01000040.1"/>
</dbReference>
<name>A0A1E5L1W9_9FIRM</name>
<evidence type="ECO:0000313" key="2">
    <source>
        <dbReference type="Proteomes" id="UP000095255"/>
    </source>
</evidence>